<dbReference type="RefSeq" id="YP_007379166.1">
    <property type="nucleotide sequence ID" value="NC_020159.1"/>
</dbReference>
<keyword evidence="2" id="KW-1185">Reference proteome</keyword>
<evidence type="ECO:0000313" key="2">
    <source>
        <dbReference type="Proteomes" id="UP000011138"/>
    </source>
</evidence>
<name>L7TK47_9CAUD</name>
<dbReference type="EMBL" id="KC117376">
    <property type="protein sequence ID" value="AGC34355.1"/>
    <property type="molecule type" value="Genomic_DNA"/>
</dbReference>
<accession>L7TK47</accession>
<evidence type="ECO:0000313" key="1">
    <source>
        <dbReference type="EMBL" id="AGC34355.1"/>
    </source>
</evidence>
<protein>
    <submittedName>
        <fullName evidence="1">Uncharacterized protein</fullName>
    </submittedName>
</protein>
<gene>
    <name evidence="1" type="primary">88</name>
    <name evidence="1" type="ORF">HSTV2_88</name>
</gene>
<dbReference type="OrthoDB" id="30609at10239"/>
<dbReference type="KEGG" id="vg:14477225"/>
<sequence>MIHPDEVGKQVIPIDRARRFHPSDYPHQPEAYHVCSHFRQRMKESERFLDGEVIARCIVEGDLKDNGDGCAAFSWTRNGDGVEYWFLAGFHLDGYRIAVTAWPYLRDRQKALKSGWTDDELDTIEAFNKKSRNYRRFSEEWAEYVNWSKRHA</sequence>
<proteinExistence type="predicted"/>
<organism evidence="1 2">
    <name type="scientific">Halorubrum sodomense tailed virus 2</name>
    <dbReference type="NCBI Taxonomy" id="1262527"/>
    <lineage>
        <taxon>Viruses</taxon>
        <taxon>Duplodnaviria</taxon>
        <taxon>Heunggongvirae</taxon>
        <taxon>Uroviricota</taxon>
        <taxon>Caudoviricetes</taxon>
        <taxon>Thumleimavirales</taxon>
        <taxon>Hafunaviridae</taxon>
        <taxon>Mincapvirus</taxon>
        <taxon>Mincapvirus eilatense</taxon>
        <taxon>Mincapvirus HSTV2</taxon>
    </lineage>
</organism>
<dbReference type="Proteomes" id="UP000011138">
    <property type="component" value="Segment"/>
</dbReference>
<reference evidence="1 2" key="1">
    <citation type="journal article" date="2013" name="J. Virol.">
        <title>Insights into head-tailed viruses infecting extremely halophilic archaea.</title>
        <authorList>
            <person name="Pietila M.K."/>
            <person name="Laurinmaki P."/>
            <person name="Russell D.A."/>
            <person name="Ko C.C."/>
            <person name="Jacobs-Sera D."/>
            <person name="Butcher S.J."/>
            <person name="Bamford D.H."/>
            <person name="Hendrix R.W."/>
        </authorList>
    </citation>
    <scope>NUCLEOTIDE SEQUENCE [LARGE SCALE GENOMIC DNA]</scope>
</reference>
<dbReference type="GeneID" id="14477225"/>